<dbReference type="EMBL" id="ABWK02000020">
    <property type="protein sequence ID" value="EEX68155.1"/>
    <property type="molecule type" value="Genomic_DNA"/>
</dbReference>
<name>C9KPK0_9FIRM</name>
<evidence type="ECO:0008006" key="3">
    <source>
        <dbReference type="Google" id="ProtNLM"/>
    </source>
</evidence>
<gene>
    <name evidence="1" type="ORF">MITSMUL_05157</name>
</gene>
<dbReference type="HOGENOM" id="CLU_2826390_0_0_9"/>
<dbReference type="SUPFAM" id="SSF53448">
    <property type="entry name" value="Nucleotide-diphospho-sugar transferases"/>
    <property type="match status" value="1"/>
</dbReference>
<dbReference type="STRING" id="500635.MITSMUL_05157"/>
<reference evidence="1" key="1">
    <citation type="submission" date="2009-09" db="EMBL/GenBank/DDBJ databases">
        <authorList>
            <person name="Weinstock G."/>
            <person name="Sodergren E."/>
            <person name="Clifton S."/>
            <person name="Fulton L."/>
            <person name="Fulton B."/>
            <person name="Courtney L."/>
            <person name="Fronick C."/>
            <person name="Harrison M."/>
            <person name="Strong C."/>
            <person name="Farmer C."/>
            <person name="Delahaunty K."/>
            <person name="Markovic C."/>
            <person name="Hall O."/>
            <person name="Minx P."/>
            <person name="Tomlinson C."/>
            <person name="Mitreva M."/>
            <person name="Nelson J."/>
            <person name="Hou S."/>
            <person name="Wollam A."/>
            <person name="Pepin K.H."/>
            <person name="Johnson M."/>
            <person name="Bhonagiri V."/>
            <person name="Nash W.E."/>
            <person name="Warren W."/>
            <person name="Chinwalla A."/>
            <person name="Mardis E.R."/>
            <person name="Wilson R.K."/>
        </authorList>
    </citation>
    <scope>NUCLEOTIDE SEQUENCE [LARGE SCALE GENOMIC DNA]</scope>
    <source>
        <strain evidence="1">DSM 20544</strain>
    </source>
</reference>
<evidence type="ECO:0000313" key="1">
    <source>
        <dbReference type="EMBL" id="EEX68155.1"/>
    </source>
</evidence>
<organism evidence="1 2">
    <name type="scientific">Mitsuokella multacida DSM 20544</name>
    <dbReference type="NCBI Taxonomy" id="500635"/>
    <lineage>
        <taxon>Bacteria</taxon>
        <taxon>Bacillati</taxon>
        <taxon>Bacillota</taxon>
        <taxon>Negativicutes</taxon>
        <taxon>Selenomonadales</taxon>
        <taxon>Selenomonadaceae</taxon>
        <taxon>Mitsuokella</taxon>
    </lineage>
</organism>
<sequence length="66" mass="7526">MFIHLVTPKEMLSIVDKPTLQYIVEETLASGIELRMACLAGRMNPLVSVARKSGRLRVELLFVRKR</sequence>
<dbReference type="Proteomes" id="UP000003671">
    <property type="component" value="Unassembled WGS sequence"/>
</dbReference>
<dbReference type="AlphaFoldDB" id="C9KPK0"/>
<keyword evidence="2" id="KW-1185">Reference proteome</keyword>
<dbReference type="InterPro" id="IPR029044">
    <property type="entry name" value="Nucleotide-diphossugar_trans"/>
</dbReference>
<accession>C9KPK0</accession>
<comment type="caution">
    <text evidence="1">The sequence shown here is derived from an EMBL/GenBank/DDBJ whole genome shotgun (WGS) entry which is preliminary data.</text>
</comment>
<protein>
    <recommendedName>
        <fullName evidence="3">UTP--glucose-1-phosphate uridylyltransferase</fullName>
    </recommendedName>
</protein>
<evidence type="ECO:0000313" key="2">
    <source>
        <dbReference type="Proteomes" id="UP000003671"/>
    </source>
</evidence>
<proteinExistence type="predicted"/>